<dbReference type="Gene3D" id="1.20.80.10">
    <property type="match status" value="1"/>
</dbReference>
<dbReference type="EMBL" id="JANBPK010000706">
    <property type="protein sequence ID" value="KAJ2935088.1"/>
    <property type="molecule type" value="Genomic_DNA"/>
</dbReference>
<evidence type="ECO:0000256" key="1">
    <source>
        <dbReference type="ARBA" id="ARBA00005567"/>
    </source>
</evidence>
<dbReference type="GO" id="GO:0000062">
    <property type="term" value="F:fatty-acyl-CoA binding"/>
    <property type="evidence" value="ECO:0007669"/>
    <property type="project" value="InterPro"/>
</dbReference>
<dbReference type="PROSITE" id="PS51228">
    <property type="entry name" value="ACB_2"/>
    <property type="match status" value="1"/>
</dbReference>
<dbReference type="PANTHER" id="PTHR23310">
    <property type="entry name" value="ACYL-COA-BINDING PROTEIN, ACBP"/>
    <property type="match status" value="1"/>
</dbReference>
<accession>A0A9W8JQG4</accession>
<organism evidence="5 6">
    <name type="scientific">Candolleomyces eurysporus</name>
    <dbReference type="NCBI Taxonomy" id="2828524"/>
    <lineage>
        <taxon>Eukaryota</taxon>
        <taxon>Fungi</taxon>
        <taxon>Dikarya</taxon>
        <taxon>Basidiomycota</taxon>
        <taxon>Agaricomycotina</taxon>
        <taxon>Agaricomycetes</taxon>
        <taxon>Agaricomycetidae</taxon>
        <taxon>Agaricales</taxon>
        <taxon>Agaricineae</taxon>
        <taxon>Psathyrellaceae</taxon>
        <taxon>Candolleomyces</taxon>
    </lineage>
</organism>
<dbReference type="Proteomes" id="UP001140091">
    <property type="component" value="Unassembled WGS sequence"/>
</dbReference>
<evidence type="ECO:0000259" key="4">
    <source>
        <dbReference type="PROSITE" id="PS51228"/>
    </source>
</evidence>
<dbReference type="FunFam" id="1.20.80.10:FF:000010">
    <property type="entry name" value="Acyl-CoA-binding domain-containing protein 5"/>
    <property type="match status" value="1"/>
</dbReference>
<dbReference type="InterPro" id="IPR000582">
    <property type="entry name" value="Acyl-CoA-binding_protein"/>
</dbReference>
<dbReference type="OrthoDB" id="341259at2759"/>
<comment type="similarity">
    <text evidence="1">Belongs to the ACBP family.</text>
</comment>
<evidence type="ECO:0000313" key="6">
    <source>
        <dbReference type="Proteomes" id="UP001140091"/>
    </source>
</evidence>
<gene>
    <name evidence="5" type="ORF">H1R20_g2030</name>
</gene>
<sequence length="241" mass="27917">MNAVPYEPGAGERMNPQSGTNTQLRRELQEAELRAKLWREQTDEMRLQLVQSMTEASILKRELEITQENLRQLKSNQGVEQGSQDSQCRIHRMEEEMKELKQELINMKRELGDGANFAEVRRRFQADSPPITTITGRVSETKFRKTVEIIRFLPVDGAINPTQDDPLHFYKYYKQATFGDVNIPRPMMLDFIGKAKWDAWNSVKGVSREDAYKAYVGRFIEILKSVNNAESKRYIAEIEAV</sequence>
<feature type="domain" description="ACB" evidence="4">
    <location>
        <begin position="139"/>
        <end position="228"/>
    </location>
</feature>
<name>A0A9W8JQG4_9AGAR</name>
<evidence type="ECO:0000313" key="5">
    <source>
        <dbReference type="EMBL" id="KAJ2935088.1"/>
    </source>
</evidence>
<keyword evidence="6" id="KW-1185">Reference proteome</keyword>
<evidence type="ECO:0000256" key="2">
    <source>
        <dbReference type="ARBA" id="ARBA00023121"/>
    </source>
</evidence>
<protein>
    <recommendedName>
        <fullName evidence="4">ACB domain-containing protein</fullName>
    </recommendedName>
</protein>
<dbReference type="Pfam" id="PF00887">
    <property type="entry name" value="ACBP"/>
    <property type="match status" value="1"/>
</dbReference>
<dbReference type="InterPro" id="IPR035984">
    <property type="entry name" value="Acyl-CoA-binding_sf"/>
</dbReference>
<feature type="non-terminal residue" evidence="5">
    <location>
        <position position="1"/>
    </location>
</feature>
<reference evidence="5" key="1">
    <citation type="submission" date="2022-06" db="EMBL/GenBank/DDBJ databases">
        <title>Genome Sequence of Candolleomyces eurysporus.</title>
        <authorList>
            <person name="Buettner E."/>
        </authorList>
    </citation>
    <scope>NUCLEOTIDE SEQUENCE</scope>
    <source>
        <strain evidence="5">VTCC 930004</strain>
    </source>
</reference>
<proteinExistence type="inferred from homology"/>
<dbReference type="SUPFAM" id="SSF47027">
    <property type="entry name" value="Acyl-CoA binding protein"/>
    <property type="match status" value="1"/>
</dbReference>
<dbReference type="PANTHER" id="PTHR23310:SF62">
    <property type="entry name" value="ACYL-COA BINDING PROTEIN 1, ISOFORM A"/>
    <property type="match status" value="1"/>
</dbReference>
<feature type="region of interest" description="Disordered" evidence="3">
    <location>
        <begin position="1"/>
        <end position="23"/>
    </location>
</feature>
<dbReference type="PRINTS" id="PR00689">
    <property type="entry name" value="ACOABINDINGP"/>
</dbReference>
<evidence type="ECO:0000256" key="3">
    <source>
        <dbReference type="SAM" id="MobiDB-lite"/>
    </source>
</evidence>
<keyword evidence="2" id="KW-0446">Lipid-binding</keyword>
<comment type="caution">
    <text evidence="5">The sequence shown here is derived from an EMBL/GenBank/DDBJ whole genome shotgun (WGS) entry which is preliminary data.</text>
</comment>
<dbReference type="AlphaFoldDB" id="A0A9W8JQG4"/>
<dbReference type="GO" id="GO:0006631">
    <property type="term" value="P:fatty acid metabolic process"/>
    <property type="evidence" value="ECO:0007669"/>
    <property type="project" value="TreeGrafter"/>
</dbReference>
<dbReference type="InterPro" id="IPR014352">
    <property type="entry name" value="FERM/acyl-CoA-bd_prot_sf"/>
</dbReference>